<dbReference type="OrthoDB" id="156387at2"/>
<protein>
    <submittedName>
        <fullName evidence="1">Putative repeat protein (TIGR03847 family)</fullName>
    </submittedName>
</protein>
<proteinExistence type="predicted"/>
<dbReference type="NCBIfam" id="TIGR03847">
    <property type="entry name" value="conserved hypothetical protein"/>
    <property type="match status" value="1"/>
</dbReference>
<accession>A0A542ZIW3</accession>
<evidence type="ECO:0000313" key="2">
    <source>
        <dbReference type="Proteomes" id="UP000319514"/>
    </source>
</evidence>
<gene>
    <name evidence="1" type="ORF">FB474_1660</name>
</gene>
<organism evidence="1 2">
    <name type="scientific">Oryzihumus leptocrescens</name>
    <dbReference type="NCBI Taxonomy" id="297536"/>
    <lineage>
        <taxon>Bacteria</taxon>
        <taxon>Bacillati</taxon>
        <taxon>Actinomycetota</taxon>
        <taxon>Actinomycetes</taxon>
        <taxon>Micrococcales</taxon>
        <taxon>Intrasporangiaceae</taxon>
        <taxon>Oryzihumus</taxon>
    </lineage>
</organism>
<dbReference type="InterPro" id="IPR021441">
    <property type="entry name" value="DUF3090"/>
</dbReference>
<comment type="caution">
    <text evidence="1">The sequence shown here is derived from an EMBL/GenBank/DDBJ whole genome shotgun (WGS) entry which is preliminary data.</text>
</comment>
<dbReference type="AlphaFoldDB" id="A0A542ZIW3"/>
<dbReference type="EMBL" id="VFOQ01000001">
    <property type="protein sequence ID" value="TQL60276.1"/>
    <property type="molecule type" value="Genomic_DNA"/>
</dbReference>
<dbReference type="Pfam" id="PF11290">
    <property type="entry name" value="DUF3090"/>
    <property type="match status" value="1"/>
</dbReference>
<dbReference type="RefSeq" id="WP_141788197.1">
    <property type="nucleotide sequence ID" value="NZ_BAAAKX010000021.1"/>
</dbReference>
<keyword evidence="2" id="KW-1185">Reference proteome</keyword>
<reference evidence="1 2" key="1">
    <citation type="submission" date="2019-06" db="EMBL/GenBank/DDBJ databases">
        <title>Sequencing the genomes of 1000 actinobacteria strains.</title>
        <authorList>
            <person name="Klenk H.-P."/>
        </authorList>
    </citation>
    <scope>NUCLEOTIDE SEQUENCE [LARGE SCALE GENOMIC DNA]</scope>
    <source>
        <strain evidence="1 2">DSM 18082</strain>
    </source>
</reference>
<name>A0A542ZIW3_9MICO</name>
<dbReference type="Proteomes" id="UP000319514">
    <property type="component" value="Unassembled WGS sequence"/>
</dbReference>
<evidence type="ECO:0000313" key="1">
    <source>
        <dbReference type="EMBL" id="TQL60276.1"/>
    </source>
</evidence>
<sequence>MPVIDFDPPDRFVAGTVGPPGQRTFFLQASSGRRLVSVSLEKQQVSLLADRINDLLDDFAGGSATEAVAAEVEDNAPLDTPIEDEFRVGSMSLAWDAGREVVILECHDNDEPVEVDEEGDIVAPPGPEGEEPTMLRVAIAPAAARAFARRCASLVAAGRPPCPFCGGPLDLTGHICPRANGYKR</sequence>